<dbReference type="VEuPathDB" id="FungiDB:I7I51_08872"/>
<gene>
    <name evidence="1" type="ORF">I7I51_08872</name>
</gene>
<dbReference type="AlphaFoldDB" id="A0A8A1M5G6"/>
<sequence>MWPPDTSLVPSVESCHSRFRAGSAAKKESKKMTHRTQLVEMYGDLSNVDPQLVVALEKKSMLRTWVTRKAAALSVVVPSFSPCSLDLAGMLFCAECLWTVLYSDNYAKPFMRALPLHELRLQIQTRIMTYTNDVHRYLAMVSSDDIYR</sequence>
<reference evidence="1" key="1">
    <citation type="submission" date="2021-01" db="EMBL/GenBank/DDBJ databases">
        <title>Chromosome-level genome assembly of a human fungal pathogen reveals clustering of transcriptionally co-regulated genes.</title>
        <authorList>
            <person name="Voorhies M."/>
            <person name="Cohen S."/>
            <person name="Shea T.P."/>
            <person name="Petrus S."/>
            <person name="Munoz J.F."/>
            <person name="Poplawski S."/>
            <person name="Goldman W.E."/>
            <person name="Michael T."/>
            <person name="Cuomo C.A."/>
            <person name="Sil A."/>
            <person name="Beyhan S."/>
        </authorList>
    </citation>
    <scope>NUCLEOTIDE SEQUENCE</scope>
    <source>
        <strain evidence="1">WU24</strain>
    </source>
</reference>
<evidence type="ECO:0000313" key="2">
    <source>
        <dbReference type="Proteomes" id="UP000663671"/>
    </source>
</evidence>
<dbReference type="Proteomes" id="UP000663671">
    <property type="component" value="Chromosome 2"/>
</dbReference>
<evidence type="ECO:0000313" key="1">
    <source>
        <dbReference type="EMBL" id="QSS59437.1"/>
    </source>
</evidence>
<proteinExistence type="predicted"/>
<protein>
    <submittedName>
        <fullName evidence="1">Uncharacterized protein</fullName>
    </submittedName>
</protein>
<accession>A0A8A1M5G6</accession>
<name>A0A8A1M5G6_AJECA</name>
<dbReference type="EMBL" id="CP069109">
    <property type="protein sequence ID" value="QSS59437.1"/>
    <property type="molecule type" value="Genomic_DNA"/>
</dbReference>
<organism evidence="1 2">
    <name type="scientific">Ajellomyces capsulatus</name>
    <name type="common">Darling's disease fungus</name>
    <name type="synonym">Histoplasma capsulatum</name>
    <dbReference type="NCBI Taxonomy" id="5037"/>
    <lineage>
        <taxon>Eukaryota</taxon>
        <taxon>Fungi</taxon>
        <taxon>Dikarya</taxon>
        <taxon>Ascomycota</taxon>
        <taxon>Pezizomycotina</taxon>
        <taxon>Eurotiomycetes</taxon>
        <taxon>Eurotiomycetidae</taxon>
        <taxon>Onygenales</taxon>
        <taxon>Ajellomycetaceae</taxon>
        <taxon>Histoplasma</taxon>
    </lineage>
</organism>